<dbReference type="SUPFAM" id="SSF158745">
    <property type="entry name" value="LanC-like"/>
    <property type="match status" value="1"/>
</dbReference>
<evidence type="ECO:0000259" key="9">
    <source>
        <dbReference type="PROSITE" id="PS50011"/>
    </source>
</evidence>
<evidence type="ECO:0000313" key="10">
    <source>
        <dbReference type="EMBL" id="TDD30017.1"/>
    </source>
</evidence>
<dbReference type="PANTHER" id="PTHR24363">
    <property type="entry name" value="SERINE/THREONINE PROTEIN KINASE"/>
    <property type="match status" value="1"/>
</dbReference>
<dbReference type="InterPro" id="IPR057929">
    <property type="entry name" value="RamC_N"/>
</dbReference>
<evidence type="ECO:0000256" key="2">
    <source>
        <dbReference type="ARBA" id="ARBA00022527"/>
    </source>
</evidence>
<evidence type="ECO:0000256" key="7">
    <source>
        <dbReference type="ARBA" id="ARBA00047899"/>
    </source>
</evidence>
<dbReference type="PROSITE" id="PS50011">
    <property type="entry name" value="PROTEIN_KINASE_DOM"/>
    <property type="match status" value="1"/>
</dbReference>
<dbReference type="PANTHER" id="PTHR24363:SF0">
    <property type="entry name" value="SERINE_THREONINE KINASE LIKE DOMAIN CONTAINING 1"/>
    <property type="match status" value="1"/>
</dbReference>
<dbReference type="InterPro" id="IPR053524">
    <property type="entry name" value="Aerial_hyphae_peptide-synth"/>
</dbReference>
<gene>
    <name evidence="10" type="ORF">E1218_02515</name>
</gene>
<keyword evidence="2" id="KW-0723">Serine/threonine-protein kinase</keyword>
<evidence type="ECO:0000256" key="8">
    <source>
        <dbReference type="ARBA" id="ARBA00048679"/>
    </source>
</evidence>
<dbReference type="CDD" id="cd04791">
    <property type="entry name" value="LanC_SerThrkinase"/>
    <property type="match status" value="1"/>
</dbReference>
<evidence type="ECO:0000256" key="5">
    <source>
        <dbReference type="ARBA" id="ARBA00022777"/>
    </source>
</evidence>
<dbReference type="Gene3D" id="1.10.510.10">
    <property type="entry name" value="Transferase(Phosphotransferase) domain 1"/>
    <property type="match status" value="1"/>
</dbReference>
<dbReference type="EMBL" id="SMKR01000006">
    <property type="protein sequence ID" value="TDD30017.1"/>
    <property type="molecule type" value="Genomic_DNA"/>
</dbReference>
<dbReference type="RefSeq" id="WP_132315765.1">
    <property type="nucleotide sequence ID" value="NZ_SMKR01000006.1"/>
</dbReference>
<evidence type="ECO:0000313" key="11">
    <source>
        <dbReference type="Proteomes" id="UP000295172"/>
    </source>
</evidence>
<keyword evidence="5" id="KW-0418">Kinase</keyword>
<comment type="catalytic activity">
    <reaction evidence="7">
        <text>L-threonyl-[protein] + ATP = O-phospho-L-threonyl-[protein] + ADP + H(+)</text>
        <dbReference type="Rhea" id="RHEA:46608"/>
        <dbReference type="Rhea" id="RHEA-COMP:11060"/>
        <dbReference type="Rhea" id="RHEA-COMP:11605"/>
        <dbReference type="ChEBI" id="CHEBI:15378"/>
        <dbReference type="ChEBI" id="CHEBI:30013"/>
        <dbReference type="ChEBI" id="CHEBI:30616"/>
        <dbReference type="ChEBI" id="CHEBI:61977"/>
        <dbReference type="ChEBI" id="CHEBI:456216"/>
        <dbReference type="EC" id="2.7.11.1"/>
    </reaction>
</comment>
<dbReference type="SMART" id="SM00220">
    <property type="entry name" value="S_TKc"/>
    <property type="match status" value="1"/>
</dbReference>
<dbReference type="InterPro" id="IPR007822">
    <property type="entry name" value="LANC-like"/>
</dbReference>
<dbReference type="PRINTS" id="PR01955">
    <property type="entry name" value="LANCFRANKIA"/>
</dbReference>
<keyword evidence="3" id="KW-0808">Transferase</keyword>
<dbReference type="Pfam" id="PF25816">
    <property type="entry name" value="RamC_N"/>
    <property type="match status" value="1"/>
</dbReference>
<evidence type="ECO:0000256" key="1">
    <source>
        <dbReference type="ARBA" id="ARBA00012513"/>
    </source>
</evidence>
<feature type="domain" description="Protein kinase" evidence="9">
    <location>
        <begin position="225"/>
        <end position="521"/>
    </location>
</feature>
<keyword evidence="11" id="KW-1185">Reference proteome</keyword>
<dbReference type="Pfam" id="PF00069">
    <property type="entry name" value="Pkinase"/>
    <property type="match status" value="1"/>
</dbReference>
<keyword evidence="6" id="KW-0067">ATP-binding</keyword>
<dbReference type="AlphaFoldDB" id="A0A4V2YH82"/>
<dbReference type="InterPro" id="IPR011009">
    <property type="entry name" value="Kinase-like_dom_sf"/>
</dbReference>
<dbReference type="GO" id="GO:0005524">
    <property type="term" value="F:ATP binding"/>
    <property type="evidence" value="ECO:0007669"/>
    <property type="project" value="UniProtKB-KW"/>
</dbReference>
<dbReference type="InterPro" id="IPR000719">
    <property type="entry name" value="Prot_kinase_dom"/>
</dbReference>
<sequence>MERYELYCLADRHFYETPANRGGEDPDFAIGSRPLPDGWEHDPGEVWMHYAPRGVDLPLQGWKIHVSSCLEDAERTLEAVWDYCVPRGVAFKFLRSTSVAIMMNSKAAFRGSSGKLVTIYPSDEDRLELVLKELAEILDGVQGPYILSDLRYGEGPLFVRYGAFAEQHCLSDTGERVLALANADGRLVPDVRGPVFSMPAWVSLPSFLEQHLAARNAVTTNDMAYDIENVIHFSNGGGVYLGHHRETDVRVVLKEGRPFAGLDEAGRDAVARMQHERDILGRLAGLDVVPEVHDYFVLGGHHFLVQEFIDSNPLQRLLVRRYPLTRPDPSPEALGDYAEWALGMLARVEAAVRALHERGVVFGDLHPDNILIDANNRLALIDFEVATLAEQRARSVLAHPGYLAPPGRRGVDVDLYALACLCLGLFAPQTTMLLQLHPGKVRHLGELITDTFPVPKATIDAAVRTIAGGNQDTELDAIPLPGRDSWQDVRAALTRAIVASATPERDDRLFPGDIAQFQPGGGVSLAYGAAGVLYALHRTGAGRFPEYDDWLRRHALDPVKGIGLYDGLHGVAHVLDELGYHQDALDVMDRCVADPLESCELGLHSGLAGIALNLLHFAGEPGLQTAAARVIDVVADRLGGPDDVPEISGEGHPRAGLMFGSSGAALLFLTAYEQFGDTGLLDLAATALQQDLRRCVSDPSGTLQVNQGWRTLPYLEEGSAGVALVLDRYLRHRPDDELAEALAGLRRVNHSRYFVQPGLFMGRAGLIASAAMQAGTPGHPDPVVSALIRGLDWHALPYRGGLAFPGNQLLRLSMDLATGTAGVLLALGTALHDQSVALPFLGPPTAAGRPTIPTSERKEV</sequence>
<dbReference type="GO" id="GO:0031179">
    <property type="term" value="P:peptide modification"/>
    <property type="evidence" value="ECO:0007669"/>
    <property type="project" value="InterPro"/>
</dbReference>
<dbReference type="GO" id="GO:0004674">
    <property type="term" value="F:protein serine/threonine kinase activity"/>
    <property type="evidence" value="ECO:0007669"/>
    <property type="project" value="UniProtKB-KW"/>
</dbReference>
<dbReference type="NCBIfam" id="NF038151">
    <property type="entry name" value="lanthi_synth_III"/>
    <property type="match status" value="1"/>
</dbReference>
<evidence type="ECO:0000256" key="3">
    <source>
        <dbReference type="ARBA" id="ARBA00022679"/>
    </source>
</evidence>
<evidence type="ECO:0000256" key="6">
    <source>
        <dbReference type="ARBA" id="ARBA00022840"/>
    </source>
</evidence>
<comment type="catalytic activity">
    <reaction evidence="8">
        <text>L-seryl-[protein] + ATP = O-phospho-L-seryl-[protein] + ADP + H(+)</text>
        <dbReference type="Rhea" id="RHEA:17989"/>
        <dbReference type="Rhea" id="RHEA-COMP:9863"/>
        <dbReference type="Rhea" id="RHEA-COMP:11604"/>
        <dbReference type="ChEBI" id="CHEBI:15378"/>
        <dbReference type="ChEBI" id="CHEBI:29999"/>
        <dbReference type="ChEBI" id="CHEBI:30616"/>
        <dbReference type="ChEBI" id="CHEBI:83421"/>
        <dbReference type="ChEBI" id="CHEBI:456216"/>
        <dbReference type="EC" id="2.7.11.1"/>
    </reaction>
</comment>
<evidence type="ECO:0000256" key="4">
    <source>
        <dbReference type="ARBA" id="ARBA00022741"/>
    </source>
</evidence>
<protein>
    <recommendedName>
        <fullName evidence="1">non-specific serine/threonine protein kinase</fullName>
        <ecNumber evidence="1">2.7.11.1</ecNumber>
    </recommendedName>
</protein>
<proteinExistence type="predicted"/>
<accession>A0A4V2YH82</accession>
<keyword evidence="4" id="KW-0547">Nucleotide-binding</keyword>
<dbReference type="OrthoDB" id="1492512at2"/>
<comment type="caution">
    <text evidence="10">The sequence shown here is derived from an EMBL/GenBank/DDBJ whole genome shotgun (WGS) entry which is preliminary data.</text>
</comment>
<dbReference type="EC" id="2.7.11.1" evidence="1"/>
<dbReference type="Gene3D" id="1.50.10.20">
    <property type="match status" value="1"/>
</dbReference>
<reference evidence="10 11" key="1">
    <citation type="submission" date="2019-02" db="EMBL/GenBank/DDBJ databases">
        <title>Draft genome sequences of novel Actinobacteria.</title>
        <authorList>
            <person name="Sahin N."/>
            <person name="Ay H."/>
            <person name="Saygin H."/>
        </authorList>
    </citation>
    <scope>NUCLEOTIDE SEQUENCE [LARGE SCALE GENOMIC DNA]</scope>
    <source>
        <strain evidence="10 11">16K104</strain>
    </source>
</reference>
<dbReference type="Proteomes" id="UP000295172">
    <property type="component" value="Unassembled WGS sequence"/>
</dbReference>
<organism evidence="10 11">
    <name type="scientific">Kribbella turkmenica</name>
    <dbReference type="NCBI Taxonomy" id="2530375"/>
    <lineage>
        <taxon>Bacteria</taxon>
        <taxon>Bacillati</taxon>
        <taxon>Actinomycetota</taxon>
        <taxon>Actinomycetes</taxon>
        <taxon>Propionibacteriales</taxon>
        <taxon>Kribbellaceae</taxon>
        <taxon>Kribbella</taxon>
    </lineage>
</organism>
<dbReference type="SUPFAM" id="SSF56112">
    <property type="entry name" value="Protein kinase-like (PK-like)"/>
    <property type="match status" value="1"/>
</dbReference>
<dbReference type="SMART" id="SM01260">
    <property type="entry name" value="LANC_like"/>
    <property type="match status" value="1"/>
</dbReference>
<dbReference type="InterPro" id="IPR058053">
    <property type="entry name" value="RamC_C"/>
</dbReference>
<name>A0A4V2YH82_9ACTN</name>